<evidence type="ECO:0000313" key="5">
    <source>
        <dbReference type="Proteomes" id="UP000509246"/>
    </source>
</evidence>
<feature type="chain" id="PRO_5029709173" evidence="2">
    <location>
        <begin position="25"/>
        <end position="2264"/>
    </location>
</feature>
<dbReference type="InterPro" id="IPR050909">
    <property type="entry name" value="Bact_Autotransporter_VF"/>
</dbReference>
<dbReference type="NCBIfam" id="TIGR01901">
    <property type="entry name" value="adhes_NPXG"/>
    <property type="match status" value="2"/>
</dbReference>
<dbReference type="EMBL" id="CP053825">
    <property type="protein sequence ID" value="QKF79675.1"/>
    <property type="molecule type" value="Genomic_DNA"/>
</dbReference>
<organism evidence="4 5">
    <name type="scientific">Campylobacter armoricus</name>
    <dbReference type="NCBI Taxonomy" id="2505970"/>
    <lineage>
        <taxon>Bacteria</taxon>
        <taxon>Pseudomonadati</taxon>
        <taxon>Campylobacterota</taxon>
        <taxon>Epsilonproteobacteria</taxon>
        <taxon>Campylobacterales</taxon>
        <taxon>Campylobacteraceae</taxon>
        <taxon>Campylobacter</taxon>
    </lineage>
</organism>
<accession>A0A7L5HKF3</accession>
<dbReference type="InterPro" id="IPR012334">
    <property type="entry name" value="Pectin_lyas_fold"/>
</dbReference>
<feature type="domain" description="Filamentous haemagglutinin FhaB/tRNA nuclease CdiA-like TPS" evidence="3">
    <location>
        <begin position="22"/>
        <end position="136"/>
    </location>
</feature>
<evidence type="ECO:0000256" key="2">
    <source>
        <dbReference type="SAM" id="SignalP"/>
    </source>
</evidence>
<evidence type="ECO:0000313" key="4">
    <source>
        <dbReference type="EMBL" id="QKF79675.1"/>
    </source>
</evidence>
<evidence type="ECO:0000259" key="3">
    <source>
        <dbReference type="SMART" id="SM00912"/>
    </source>
</evidence>
<keyword evidence="1" id="KW-0175">Coiled coil</keyword>
<gene>
    <name evidence="4" type="ORF">CARM_0762</name>
</gene>
<dbReference type="GeneID" id="71771755"/>
<dbReference type="InterPro" id="IPR008638">
    <property type="entry name" value="FhaB/CdiA-like_TPS"/>
</dbReference>
<dbReference type="PANTHER" id="PTHR12338">
    <property type="entry name" value="AUTOTRANSPORTER"/>
    <property type="match status" value="1"/>
</dbReference>
<dbReference type="Gene3D" id="2.160.20.110">
    <property type="match status" value="2"/>
</dbReference>
<dbReference type="Gene3D" id="2.160.20.10">
    <property type="entry name" value="Single-stranded right-handed beta-helix, Pectin lyase-like"/>
    <property type="match status" value="2"/>
</dbReference>
<feature type="coiled-coil region" evidence="1">
    <location>
        <begin position="2098"/>
        <end position="2151"/>
    </location>
</feature>
<keyword evidence="2" id="KW-0732">Signal</keyword>
<feature type="signal peptide" evidence="2">
    <location>
        <begin position="1"/>
        <end position="24"/>
    </location>
</feature>
<name>A0A7L5HKF3_9BACT</name>
<feature type="domain" description="Filamentous haemagglutinin FhaB/tRNA nuclease CdiA-like TPS" evidence="3">
    <location>
        <begin position="1092"/>
        <end position="1205"/>
    </location>
</feature>
<reference evidence="4 5" key="1">
    <citation type="submission" date="2020-05" db="EMBL/GenBank/DDBJ databases">
        <title>Complete genome sequencing of Campylobacter and Arcobacter type strains.</title>
        <authorList>
            <person name="Miller W.G."/>
            <person name="Yee E."/>
        </authorList>
    </citation>
    <scope>NUCLEOTIDE SEQUENCE [LARGE SCALE GENOMIC DNA]</scope>
    <source>
        <strain evidence="4 5">CCUG 73571</strain>
    </source>
</reference>
<dbReference type="InterPro" id="IPR011050">
    <property type="entry name" value="Pectin_lyase_fold/virulence"/>
</dbReference>
<dbReference type="Pfam" id="PF05860">
    <property type="entry name" value="TPS"/>
    <property type="match status" value="2"/>
</dbReference>
<evidence type="ECO:0000256" key="1">
    <source>
        <dbReference type="SAM" id="Coils"/>
    </source>
</evidence>
<proteinExistence type="predicted"/>
<dbReference type="Proteomes" id="UP000509246">
    <property type="component" value="Chromosome"/>
</dbReference>
<dbReference type="RefSeq" id="WP_244948522.1">
    <property type="nucleotide sequence ID" value="NZ_CP053825.1"/>
</dbReference>
<dbReference type="KEGG" id="carm:CARM_0762"/>
<dbReference type="SUPFAM" id="SSF51126">
    <property type="entry name" value="Pectin lyase-like"/>
    <property type="match status" value="2"/>
</dbReference>
<keyword evidence="5" id="KW-1185">Reference proteome</keyword>
<protein>
    <submittedName>
        <fullName evidence="4">Hemagglutinin domain-containing protein</fullName>
    </submittedName>
</protein>
<sequence>MKKLANHIILSGVTVSMLFSPLMALPSGGKFTHGTTGTINKPNNNTLNIHGNGTNSVIQWGGGFSINQGESVNFKGNNKNYLNIAHGTSKSTIDGLLNANGNNVFLINPNGVIITKNGTINANRFVASTSSMSNEDMQRFANMSNFNDGLSFSPVFKPNPKGGNVVNMGNINADNVLLIGNKVDIQGGKLGNASSTTHLVGNNVYIDADSTNLNSTINVTAIQGGYIQRQMNKFANDNYNFGNNVNINKVNYTDSANTTHNGISSNFKKALTIGNMGNEKANATEWFYFAKGWNEDLGNTRNIDEFRLVGNVDFSGNKGQGVEGKDWQNYANYCLSTGNCTNMIVGFSDKTIFTKTFDGQGYTLKNINIDTTKLSDELRYIGLFGDVRDTIKNVNVDYMGGGIKTDIKHFYIGGFAGYAGSGTLTNISLKNIGSIDGGRYTGGFIGGTYKGNLSNISLNNIGDISSKKGSAGGFAGDAGGTFSNISLNNIGNISSYGSAGGFAGDVERGIFTDISLNHIGNITSKNNGTGSYVGGFAGYVSAWYDDGLEANIFTNISLNNIGDMSSSASNYTRSGGFAGWIKTGTFSNISLNNIGNIYSGSDNSAAGGFAGTILNGNFTNISINDLGNLAGDPRWPFAGFVGDVIYGTFKNIYIYFNPNMSIGEYSKLAGLFFGYGISGDNGGGHVSFDNVHIYHKYGELANANKDQKHWNDFNQNGYKQDKINIHTYTDETQESFYQDFLSKANTIEKPNITPPSKPTDPTDSEVILGSDDLYSDIIMEWIINEIRNEKYTISIEKLVGLINAFKGLSKNSSEDEIKAIVKTHLDIKDDDKALSMAQGISFLLNYKEHNFDKRLNNEALVTYNGIIRPNVSNTLEIISYLDKNKNELQKQYDDYLQIKDNFNKAYQAYKNAETEFNKLLDLVNKGELKYNDPKFTQAFDNWTKAYNDYNALSNDITKLNDNVLNIASVITDKDKGLGYTNFSFAKFDDITKIDLIKPELPDIDNSQGGDLPVFEQTASLNLIGDEALEEEDEKEEVEEASMKQRSRTCIVSDNYKTMNPCVVGGNVTMKTTKLSNHICLSGVVVSMLFSPLMALPSGGKFTHGTTGTININGNTMNINGNKVNSVIQWGGGFSIGNKEQVNFNGNNKNYLNIAHGTSKSTIDGLLNANGNNVFLINPNGVIITKNGTINANRFVASTTSLEARHFEEFKTQGANFSPVFKPSKAGNVVNMGNINANNVLLIGNKVLLQSSFNTKNKTFNQIKASNIHLVGNEIHADIATLKDINKLYITAKDKGSLYLNATGYYYNPSSFSNFDYESKAYNGINHNNTNFSNAKYVGIGSDIDWWHFAKGWNEDKAGFRDTASEYRLTNDIDFKGNKGQGVEGKDWQNYANYCIDGLGCTSMIVGYDAYNAFNKTFDGQGYILKNINIDASSLDNKPEYVGIFGEIKHATIKNINVDYMGGGIKVTNDDGSYAGGFAGWASGGTFSNISLSNIGDISGGSGFVDYAYDGTFSNISLNNIGDISGGSGFAGNANGGTFSNISLNNIGDISNSDSYAGGFAGIAGGTFSNISLNNIGNISSGRSAGGFAGEARGTYTNISLNHIGSISSNSNNDDGSAGGFAGDVDERGIFTDISLNHIGNISSSSKYNSYAGGFVGYVDKGGTFTNISLNHIRNISSSGNYSYAGGFVGWARYVKGKDITFTNISLNHIGNISSSSSKYSSYAGGFIGNASDGTFSNISLNNIGNISSSSSGGGGYSNSSYAGGFVGYAGRTFSNISLNNIGNISSSSGGRSSYAGGFASVINRQTFSNISLNHIGDISSSGGSEYGSYAGGFVGGVFDSATFKNIYIFFNPNMSISANGGNQNYAGKFFGYKNNYNPTFDNVHIYHHKDDLANANNDSDYWGNSNNKIQIHTYNDNDKNQAYNQFKQQDNTIARPIVQLPNITPPSNPSNPPDLTDTNVKLDENDLHQDIVNEIINDITNNHYELNIANLLNMLKDKTNYTNMNEEQKTNFIAKYFLKGDTTKALEVVQSLDFLLAYENNGLSTASNDKFEANGLSVKNTLIANTKKTIKNKNDLFDFLSDDLKNLVVNYNQNITDLKTAQEQLKIAIAKYNDYVKKVNENPSIKNDATLNALKAEVDRLDNLSKELFASINNNQELLQTYQNKTSTDSNNHFKIIGKFDNVALLTPNLDEIVVDGNENEDYKKVSRQVANAQKQTPTFEYEEDEKEEVEEASMKQRSRTCIVSDNYKTMNPCVVGECSLINI</sequence>
<dbReference type="SMART" id="SM00912">
    <property type="entry name" value="Haemagg_act"/>
    <property type="match status" value="2"/>
</dbReference>
<dbReference type="PANTHER" id="PTHR12338:SF5">
    <property type="entry name" value="ANTIGEN 43-RELATED"/>
    <property type="match status" value="1"/>
</dbReference>